<dbReference type="EnsemblMetazoa" id="AMEM003629-RA">
    <property type="protein sequence ID" value="AMEM003629-PA"/>
    <property type="gene ID" value="AMEM003629"/>
</dbReference>
<dbReference type="Proteomes" id="UP000075903">
    <property type="component" value="Unassembled WGS sequence"/>
</dbReference>
<evidence type="ECO:0000313" key="2">
    <source>
        <dbReference type="EnsemblMetazoa" id="AMEM003629-PA"/>
    </source>
</evidence>
<evidence type="ECO:0000256" key="1">
    <source>
        <dbReference type="SAM" id="MobiDB-lite"/>
    </source>
</evidence>
<dbReference type="AlphaFoldDB" id="A0A182UU10"/>
<name>A0A182UU10_ANOME</name>
<feature type="region of interest" description="Disordered" evidence="1">
    <location>
        <begin position="1"/>
        <end position="20"/>
    </location>
</feature>
<dbReference type="VEuPathDB" id="VectorBase:AMEM003629"/>
<organism evidence="2 3">
    <name type="scientific">Anopheles merus</name>
    <name type="common">Mosquito</name>
    <dbReference type="NCBI Taxonomy" id="30066"/>
    <lineage>
        <taxon>Eukaryota</taxon>
        <taxon>Metazoa</taxon>
        <taxon>Ecdysozoa</taxon>
        <taxon>Arthropoda</taxon>
        <taxon>Hexapoda</taxon>
        <taxon>Insecta</taxon>
        <taxon>Pterygota</taxon>
        <taxon>Neoptera</taxon>
        <taxon>Endopterygota</taxon>
        <taxon>Diptera</taxon>
        <taxon>Nematocera</taxon>
        <taxon>Culicoidea</taxon>
        <taxon>Culicidae</taxon>
        <taxon>Anophelinae</taxon>
        <taxon>Anopheles</taxon>
    </lineage>
</organism>
<evidence type="ECO:0000313" key="3">
    <source>
        <dbReference type="Proteomes" id="UP000075903"/>
    </source>
</evidence>
<proteinExistence type="predicted"/>
<accession>A0A182UU10</accession>
<sequence length="105" mass="10712">MGPRRPAAGGPGNMFGGGIGGPQLGIPLAPPFMRFRMPGIPPFFMGRFIGGFIRRLPFAKGPFLIPPPSSPLEVAAPAAFGPPVPFGAAVIESSLKSTKPGSSPS</sequence>
<feature type="compositionally biased region" description="Gly residues" evidence="1">
    <location>
        <begin position="9"/>
        <end position="20"/>
    </location>
</feature>
<keyword evidence="3" id="KW-1185">Reference proteome</keyword>
<reference evidence="2" key="1">
    <citation type="submission" date="2020-05" db="UniProtKB">
        <authorList>
            <consortium name="EnsemblMetazoa"/>
        </authorList>
    </citation>
    <scope>IDENTIFICATION</scope>
    <source>
        <strain evidence="2">MAF</strain>
    </source>
</reference>
<protein>
    <submittedName>
        <fullName evidence="2">Uncharacterized protein</fullName>
    </submittedName>
</protein>